<evidence type="ECO:0000256" key="1">
    <source>
        <dbReference type="ARBA" id="ARBA00004750"/>
    </source>
</evidence>
<dbReference type="KEGG" id="mde:101899888"/>
<evidence type="ECO:0000256" key="11">
    <source>
        <dbReference type="ARBA" id="ARBA00032808"/>
    </source>
</evidence>
<reference evidence="16" key="1">
    <citation type="submission" date="2020-05" db="UniProtKB">
        <authorList>
            <consortium name="EnsemblMetazoa"/>
        </authorList>
    </citation>
    <scope>IDENTIFICATION</scope>
    <source>
        <strain evidence="16">Aabys</strain>
    </source>
</reference>
<comment type="catalytic activity">
    <reaction evidence="14">
        <text>pyridoxine + ATP = pyridoxine 5'-phosphate + ADP + H(+)</text>
        <dbReference type="Rhea" id="RHEA:25108"/>
        <dbReference type="ChEBI" id="CHEBI:15378"/>
        <dbReference type="ChEBI" id="CHEBI:16709"/>
        <dbReference type="ChEBI" id="CHEBI:30616"/>
        <dbReference type="ChEBI" id="CHEBI:58589"/>
        <dbReference type="ChEBI" id="CHEBI:456216"/>
        <dbReference type="EC" id="2.7.1.35"/>
    </reaction>
    <physiologicalReaction direction="left-to-right" evidence="14">
        <dbReference type="Rhea" id="RHEA:25109"/>
    </physiologicalReaction>
</comment>
<evidence type="ECO:0000256" key="7">
    <source>
        <dbReference type="ARBA" id="ARBA00022679"/>
    </source>
</evidence>
<dbReference type="InterPro" id="IPR013749">
    <property type="entry name" value="PM/HMP-P_kinase-1"/>
</dbReference>
<dbReference type="NCBIfam" id="TIGR00687">
    <property type="entry name" value="pyridox_kin"/>
    <property type="match status" value="1"/>
</dbReference>
<dbReference type="GeneID" id="101899888"/>
<evidence type="ECO:0000256" key="10">
    <source>
        <dbReference type="ARBA" id="ARBA00022840"/>
    </source>
</evidence>
<evidence type="ECO:0000313" key="17">
    <source>
        <dbReference type="Proteomes" id="UP001652621"/>
    </source>
</evidence>
<evidence type="ECO:0000256" key="3">
    <source>
        <dbReference type="ARBA" id="ARBA00005210"/>
    </source>
</evidence>
<dbReference type="Pfam" id="PF08543">
    <property type="entry name" value="Phos_pyr_kin"/>
    <property type="match status" value="1"/>
</dbReference>
<evidence type="ECO:0000256" key="2">
    <source>
        <dbReference type="ARBA" id="ARBA00004835"/>
    </source>
</evidence>
<evidence type="ECO:0000256" key="14">
    <source>
        <dbReference type="ARBA" id="ARBA00048524"/>
    </source>
</evidence>
<dbReference type="Proteomes" id="UP001652621">
    <property type="component" value="Unplaced"/>
</dbReference>
<dbReference type="InterPro" id="IPR004625">
    <property type="entry name" value="PyrdxlKinase"/>
</dbReference>
<dbReference type="eggNOG" id="KOG2599">
    <property type="taxonomic scope" value="Eukaryota"/>
</dbReference>
<comment type="catalytic activity">
    <reaction evidence="12">
        <text>pyridoxamine + ATP = pyridoxamine 5'-phosphate + ADP + H(+)</text>
        <dbReference type="Rhea" id="RHEA:25104"/>
        <dbReference type="ChEBI" id="CHEBI:15378"/>
        <dbReference type="ChEBI" id="CHEBI:30616"/>
        <dbReference type="ChEBI" id="CHEBI:57761"/>
        <dbReference type="ChEBI" id="CHEBI:58451"/>
        <dbReference type="ChEBI" id="CHEBI:456216"/>
        <dbReference type="EC" id="2.7.1.35"/>
    </reaction>
    <physiologicalReaction direction="left-to-right" evidence="12">
        <dbReference type="Rhea" id="RHEA:25105"/>
    </physiologicalReaction>
</comment>
<comment type="catalytic activity">
    <reaction evidence="13">
        <text>pyridoxal + ATP = pyridoxal 5'-phosphate + ADP + H(+)</text>
        <dbReference type="Rhea" id="RHEA:10224"/>
        <dbReference type="ChEBI" id="CHEBI:15378"/>
        <dbReference type="ChEBI" id="CHEBI:17310"/>
        <dbReference type="ChEBI" id="CHEBI:30616"/>
        <dbReference type="ChEBI" id="CHEBI:456216"/>
        <dbReference type="ChEBI" id="CHEBI:597326"/>
        <dbReference type="EC" id="2.7.1.35"/>
    </reaction>
    <physiologicalReaction direction="left-to-right" evidence="13">
        <dbReference type="Rhea" id="RHEA:10225"/>
    </physiologicalReaction>
</comment>
<dbReference type="EC" id="2.7.1.35" evidence="5"/>
<dbReference type="PANTHER" id="PTHR10534:SF2">
    <property type="entry name" value="PYRIDOXAL KINASE"/>
    <property type="match status" value="1"/>
</dbReference>
<sequence length="310" mass="34397">MSSTNSTNQLKTRVLSIQSHVVHGYVGNKSATFPLQVLGFEVDAINSVQFSNHTGYATVKGQVLQEKELVDLFDGLESNGLLNCYSHLLTGYIGNASFLRQVAKIVSKLRANDPNVIYVCDPVMGDDGQMYVPKELLPIYRDEIIPLADIITPNQYEVELLTEMKISNEKYIWEAINWFHGRGIDTVAISSSDFGKPGELRAFLSKKAGPRYALNIPKQGTNISFTGTGDLFASLFLAHSYQTPATQLSTALERTIASLQAVIKRTLDSMPLEVLEGKRKVTSFERELKLIQSKVDIENPNVKLLAEQIV</sequence>
<evidence type="ECO:0000256" key="12">
    <source>
        <dbReference type="ARBA" id="ARBA00047310"/>
    </source>
</evidence>
<protein>
    <recommendedName>
        <fullName evidence="6">Pyridoxal kinase</fullName>
        <ecNumber evidence="5">2.7.1.35</ecNumber>
    </recommendedName>
    <alternativeName>
        <fullName evidence="11">Pyridoxine kinase</fullName>
    </alternativeName>
</protein>
<dbReference type="InterPro" id="IPR029056">
    <property type="entry name" value="Ribokinase-like"/>
</dbReference>
<dbReference type="Gene3D" id="3.40.1190.20">
    <property type="match status" value="1"/>
</dbReference>
<comment type="pathway">
    <text evidence="3">Cofactor metabolism; pyridoxal 5'-phosphate salvage; pyridoxal 5'-phosphate from pyridoxal: step 1/1.</text>
</comment>
<dbReference type="GO" id="GO:0009443">
    <property type="term" value="P:pyridoxal 5'-phosphate salvage"/>
    <property type="evidence" value="ECO:0007669"/>
    <property type="project" value="InterPro"/>
</dbReference>
<keyword evidence="9 18" id="KW-0418">Kinase</keyword>
<dbReference type="CDD" id="cd01173">
    <property type="entry name" value="pyridoxal_pyridoxamine_kinase"/>
    <property type="match status" value="1"/>
</dbReference>
<comment type="pathway">
    <text evidence="1">Cofactor metabolism; pyridoxal 5'-phosphate salvage; pyridoxamine 5'-phosphate from pyridoxamine: step 1/1.</text>
</comment>
<evidence type="ECO:0000313" key="16">
    <source>
        <dbReference type="EnsemblMetazoa" id="MDOA009541-PA"/>
    </source>
</evidence>
<keyword evidence="17" id="KW-1185">Reference proteome</keyword>
<evidence type="ECO:0000259" key="15">
    <source>
        <dbReference type="Pfam" id="PF08543"/>
    </source>
</evidence>
<evidence type="ECO:0000256" key="8">
    <source>
        <dbReference type="ARBA" id="ARBA00022741"/>
    </source>
</evidence>
<organism evidence="16">
    <name type="scientific">Musca domestica</name>
    <name type="common">House fly</name>
    <dbReference type="NCBI Taxonomy" id="7370"/>
    <lineage>
        <taxon>Eukaryota</taxon>
        <taxon>Metazoa</taxon>
        <taxon>Ecdysozoa</taxon>
        <taxon>Arthropoda</taxon>
        <taxon>Hexapoda</taxon>
        <taxon>Insecta</taxon>
        <taxon>Pterygota</taxon>
        <taxon>Neoptera</taxon>
        <taxon>Endopterygota</taxon>
        <taxon>Diptera</taxon>
        <taxon>Brachycera</taxon>
        <taxon>Muscomorpha</taxon>
        <taxon>Muscoidea</taxon>
        <taxon>Muscidae</taxon>
        <taxon>Musca</taxon>
    </lineage>
</organism>
<dbReference type="EnsemblMetazoa" id="MDOA009541-RA">
    <property type="protein sequence ID" value="MDOA009541-PA"/>
    <property type="gene ID" value="MDOA009541"/>
</dbReference>
<dbReference type="GO" id="GO:0005524">
    <property type="term" value="F:ATP binding"/>
    <property type="evidence" value="ECO:0007669"/>
    <property type="project" value="UniProtKB-KW"/>
</dbReference>
<dbReference type="OrthoDB" id="3689at2759"/>
<feature type="domain" description="Pyridoxamine kinase/Phosphomethylpyrimidine kinase" evidence="15">
    <location>
        <begin position="90"/>
        <end position="267"/>
    </location>
</feature>
<dbReference type="SUPFAM" id="SSF53613">
    <property type="entry name" value="Ribokinase-like"/>
    <property type="match status" value="1"/>
</dbReference>
<keyword evidence="7" id="KW-0808">Transferase</keyword>
<keyword evidence="10" id="KW-0067">ATP-binding</keyword>
<evidence type="ECO:0000256" key="5">
    <source>
        <dbReference type="ARBA" id="ARBA00012104"/>
    </source>
</evidence>
<dbReference type="GO" id="GO:0008478">
    <property type="term" value="F:pyridoxal kinase activity"/>
    <property type="evidence" value="ECO:0007669"/>
    <property type="project" value="UniProtKB-EC"/>
</dbReference>
<gene>
    <name evidence="16" type="primary">101899888</name>
    <name evidence="18" type="synonym">LOC101899888</name>
</gene>
<evidence type="ECO:0000313" key="18">
    <source>
        <dbReference type="RefSeq" id="XP_005190107.1"/>
    </source>
</evidence>
<accession>A0A1I8MXW4</accession>
<dbReference type="VEuPathDB" id="VectorBase:MDOA009541"/>
<reference evidence="18" key="2">
    <citation type="submission" date="2025-04" db="UniProtKB">
        <authorList>
            <consortium name="RefSeq"/>
        </authorList>
    </citation>
    <scope>IDENTIFICATION</scope>
    <source>
        <strain evidence="18">Aabys</strain>
    </source>
</reference>
<dbReference type="AlphaFoldDB" id="A0A1I8MXW4"/>
<dbReference type="STRING" id="7370.A0A1I8MXW4"/>
<dbReference type="GO" id="GO:0005829">
    <property type="term" value="C:cytosol"/>
    <property type="evidence" value="ECO:0007669"/>
    <property type="project" value="TreeGrafter"/>
</dbReference>
<name>A0A1I8MXW4_MUSDO</name>
<comment type="similarity">
    <text evidence="4">Belongs to the pyridoxine kinase family.</text>
</comment>
<evidence type="ECO:0000256" key="9">
    <source>
        <dbReference type="ARBA" id="ARBA00022777"/>
    </source>
</evidence>
<dbReference type="PANTHER" id="PTHR10534">
    <property type="entry name" value="PYRIDOXAL KINASE"/>
    <property type="match status" value="1"/>
</dbReference>
<evidence type="ECO:0000256" key="13">
    <source>
        <dbReference type="ARBA" id="ARBA00047377"/>
    </source>
</evidence>
<proteinExistence type="inferred from homology"/>
<evidence type="ECO:0000256" key="6">
    <source>
        <dbReference type="ARBA" id="ARBA00018134"/>
    </source>
</evidence>
<dbReference type="RefSeq" id="XP_005190107.1">
    <property type="nucleotide sequence ID" value="XM_005190050.3"/>
</dbReference>
<comment type="pathway">
    <text evidence="2">Cofactor metabolism; pyridoxal 5'-phosphate salvage; pyridoxine 5'-phosphate from pyridoxine: step 1/1.</text>
</comment>
<evidence type="ECO:0000256" key="4">
    <source>
        <dbReference type="ARBA" id="ARBA00008805"/>
    </source>
</evidence>
<keyword evidence="8" id="KW-0547">Nucleotide-binding</keyword>
<dbReference type="VEuPathDB" id="VectorBase:MDOMA2_012866"/>
<dbReference type="UniPathway" id="UPA01068">
    <property type="reaction ID" value="UER00298"/>
</dbReference>